<evidence type="ECO:0000256" key="4">
    <source>
        <dbReference type="PIRSR" id="PIRSR605754-1"/>
    </source>
</evidence>
<feature type="active site" description="Acyl-thioester intermediate" evidence="4">
    <location>
        <position position="228"/>
    </location>
</feature>
<feature type="transmembrane region" description="Helical" evidence="5">
    <location>
        <begin position="43"/>
        <end position="66"/>
    </location>
</feature>
<keyword evidence="5" id="KW-0812">Transmembrane</keyword>
<feature type="active site" description="Proton donor/acceptor" evidence="4">
    <location>
        <position position="165"/>
    </location>
</feature>
<keyword evidence="1" id="KW-0645">Protease</keyword>
<keyword evidence="3" id="KW-0788">Thiol protease</keyword>
<comment type="caution">
    <text evidence="6">The sequence shown here is derived from an EMBL/GenBank/DDBJ whole genome shotgun (WGS) entry which is preliminary data.</text>
</comment>
<reference evidence="6" key="1">
    <citation type="submission" date="2019-10" db="EMBL/GenBank/DDBJ databases">
        <title>Lactobacillus agilis SY212 Whole Genome Sequencing Project.</title>
        <authorList>
            <person name="Suzuki S."/>
            <person name="Endo A."/>
            <person name="Maeno S."/>
            <person name="Shiwa Y."/>
            <person name="Matsutani M."/>
            <person name="Kajikawa A."/>
        </authorList>
    </citation>
    <scope>NUCLEOTIDE SEQUENCE</scope>
    <source>
        <strain evidence="6">SY212</strain>
    </source>
</reference>
<dbReference type="NCBIfam" id="TIGR01076">
    <property type="entry name" value="sortase_fam"/>
    <property type="match status" value="1"/>
</dbReference>
<evidence type="ECO:0000313" key="6">
    <source>
        <dbReference type="EMBL" id="GET06256.1"/>
    </source>
</evidence>
<dbReference type="Proteomes" id="UP000494265">
    <property type="component" value="Unassembled WGS sequence"/>
</dbReference>
<keyword evidence="5" id="KW-0472">Membrane</keyword>
<protein>
    <submittedName>
        <fullName evidence="6">Sortase</fullName>
    </submittedName>
</protein>
<dbReference type="Gene3D" id="2.40.260.10">
    <property type="entry name" value="Sortase"/>
    <property type="match status" value="1"/>
</dbReference>
<dbReference type="RefSeq" id="WP_172584754.1">
    <property type="nucleotide sequence ID" value="NZ_BLAM01000126.1"/>
</dbReference>
<gene>
    <name evidence="6" type="primary">srtA_1</name>
    <name evidence="6" type="ORF">SY212_12860</name>
</gene>
<accession>A0A6F9XLX9</accession>
<proteinExistence type="predicted"/>
<dbReference type="InterPro" id="IPR023365">
    <property type="entry name" value="Sortase_dom-sf"/>
</dbReference>
<keyword evidence="5" id="KW-1133">Transmembrane helix</keyword>
<dbReference type="InterPro" id="IPR042007">
    <property type="entry name" value="Sortase_A"/>
</dbReference>
<evidence type="ECO:0000256" key="3">
    <source>
        <dbReference type="ARBA" id="ARBA00022807"/>
    </source>
</evidence>
<dbReference type="GO" id="GO:0008234">
    <property type="term" value="F:cysteine-type peptidase activity"/>
    <property type="evidence" value="ECO:0007669"/>
    <property type="project" value="UniProtKB-KW"/>
</dbReference>
<name>A0A6F9XLX9_9LACO</name>
<evidence type="ECO:0000256" key="5">
    <source>
        <dbReference type="SAM" id="Phobius"/>
    </source>
</evidence>
<dbReference type="InterPro" id="IPR005754">
    <property type="entry name" value="Sortase"/>
</dbReference>
<dbReference type="CDD" id="cd06165">
    <property type="entry name" value="Sortase_A"/>
    <property type="match status" value="1"/>
</dbReference>
<keyword evidence="2" id="KW-0378">Hydrolase</keyword>
<organism evidence="6">
    <name type="scientific">Ligilactobacillus agilis</name>
    <dbReference type="NCBI Taxonomy" id="1601"/>
    <lineage>
        <taxon>Bacteria</taxon>
        <taxon>Bacillati</taxon>
        <taxon>Bacillota</taxon>
        <taxon>Bacilli</taxon>
        <taxon>Lactobacillales</taxon>
        <taxon>Lactobacillaceae</taxon>
        <taxon>Ligilactobacillus</taxon>
    </lineage>
</organism>
<dbReference type="SUPFAM" id="SSF63817">
    <property type="entry name" value="Sortase"/>
    <property type="match status" value="1"/>
</dbReference>
<evidence type="ECO:0000256" key="1">
    <source>
        <dbReference type="ARBA" id="ARBA00022670"/>
    </source>
</evidence>
<evidence type="ECO:0000256" key="2">
    <source>
        <dbReference type="ARBA" id="ARBA00022801"/>
    </source>
</evidence>
<dbReference type="GO" id="GO:0006508">
    <property type="term" value="P:proteolysis"/>
    <property type="evidence" value="ECO:0007669"/>
    <property type="project" value="UniProtKB-KW"/>
</dbReference>
<dbReference type="Pfam" id="PF04203">
    <property type="entry name" value="Sortase"/>
    <property type="match status" value="1"/>
</dbReference>
<sequence>MIRSALKYIIETFEEFVELIGYLLPTGFRRKLRWLKEHVFSKLWFRGGLGILLVFFGIFMLLGSTIESNLVSKMSKDSYNQHIVTGKSHNKGMYDFSKVKAASPKNAVQARLSLPSDVVGKLSVPELGVKVSIYLGVSNANLNRGAGTMKPNQQMGQGNYTLAGHHMDNDDSLLFGPLARAKTGQVALLTDGKYVYTYRIISRKEVTKYAVNVLNDVRGKCLLTMITCAQGGKTRWCVTGTLVKTQRLTKHLQSIYFA</sequence>
<dbReference type="AlphaFoldDB" id="A0A6F9XLX9"/>
<dbReference type="EMBL" id="BLAM01000126">
    <property type="protein sequence ID" value="GET06256.1"/>
    <property type="molecule type" value="Genomic_DNA"/>
</dbReference>